<keyword evidence="2" id="KW-1185">Reference proteome</keyword>
<dbReference type="NCBIfam" id="TIGR03464">
    <property type="entry name" value="HpnC"/>
    <property type="match status" value="1"/>
</dbReference>
<dbReference type="Gene3D" id="1.10.600.10">
    <property type="entry name" value="Farnesyl Diphosphate Synthase"/>
    <property type="match status" value="1"/>
</dbReference>
<dbReference type="Pfam" id="PF00494">
    <property type="entry name" value="SQS_PSY"/>
    <property type="match status" value="1"/>
</dbReference>
<protein>
    <recommendedName>
        <fullName evidence="3">Squalene synthase HpnC</fullName>
    </recommendedName>
</protein>
<dbReference type="PANTHER" id="PTHR31480">
    <property type="entry name" value="BIFUNCTIONAL LYCOPENE CYCLASE/PHYTOENE SYNTHASE"/>
    <property type="match status" value="1"/>
</dbReference>
<dbReference type="AlphaFoldDB" id="A0A6C2YRS0"/>
<reference evidence="1" key="1">
    <citation type="submission" date="2019-04" db="EMBL/GenBank/DDBJ databases">
        <authorList>
            <consortium name="Science for Life Laboratories"/>
        </authorList>
    </citation>
    <scope>NUCLEOTIDE SEQUENCE</scope>
    <source>
        <strain evidence="1">MBLW1</strain>
    </source>
</reference>
<dbReference type="CDD" id="cd00683">
    <property type="entry name" value="Trans_IPPS_HH"/>
    <property type="match status" value="1"/>
</dbReference>
<dbReference type="SFLD" id="SFLDG01018">
    <property type="entry name" value="Squalene/Phytoene_Synthase_Lik"/>
    <property type="match status" value="1"/>
</dbReference>
<dbReference type="Proteomes" id="UP000464378">
    <property type="component" value="Chromosome"/>
</dbReference>
<dbReference type="InterPro" id="IPR002060">
    <property type="entry name" value="Squ/phyt_synthse"/>
</dbReference>
<dbReference type="EMBL" id="LR586016">
    <property type="protein sequence ID" value="VIP03859.1"/>
    <property type="molecule type" value="Genomic_DNA"/>
</dbReference>
<name>A0A6C2YRS0_9BACT</name>
<organism evidence="1">
    <name type="scientific">Tuwongella immobilis</name>
    <dbReference type="NCBI Taxonomy" id="692036"/>
    <lineage>
        <taxon>Bacteria</taxon>
        <taxon>Pseudomonadati</taxon>
        <taxon>Planctomycetota</taxon>
        <taxon>Planctomycetia</taxon>
        <taxon>Gemmatales</taxon>
        <taxon>Gemmataceae</taxon>
        <taxon>Tuwongella</taxon>
    </lineage>
</organism>
<dbReference type="SUPFAM" id="SSF48576">
    <property type="entry name" value="Terpenoid synthases"/>
    <property type="match status" value="1"/>
</dbReference>
<dbReference type="SFLD" id="SFLDS00005">
    <property type="entry name" value="Isoprenoid_Synthase_Type_I"/>
    <property type="match status" value="1"/>
</dbReference>
<evidence type="ECO:0000313" key="1">
    <source>
        <dbReference type="EMBL" id="VIP03859.1"/>
    </source>
</evidence>
<evidence type="ECO:0008006" key="3">
    <source>
        <dbReference type="Google" id="ProtNLM"/>
    </source>
</evidence>
<proteinExistence type="predicted"/>
<accession>A0A6C2YRS0</accession>
<dbReference type="InterPro" id="IPR033904">
    <property type="entry name" value="Trans_IPPS_HH"/>
</dbReference>
<dbReference type="InterPro" id="IPR017827">
    <property type="entry name" value="HSQ_synthase_HpnC"/>
</dbReference>
<dbReference type="InterPro" id="IPR008949">
    <property type="entry name" value="Isoprenoid_synthase_dom_sf"/>
</dbReference>
<dbReference type="EMBL" id="LR593887">
    <property type="protein sequence ID" value="VTS05085.1"/>
    <property type="molecule type" value="Genomic_DNA"/>
</dbReference>
<dbReference type="GO" id="GO:0016114">
    <property type="term" value="P:terpenoid biosynthetic process"/>
    <property type="evidence" value="ECO:0007669"/>
    <property type="project" value="UniProtKB-ARBA"/>
</dbReference>
<evidence type="ECO:0000313" key="2">
    <source>
        <dbReference type="Proteomes" id="UP000464378"/>
    </source>
</evidence>
<dbReference type="GO" id="GO:0004311">
    <property type="term" value="F:geranylgeranyl diphosphate synthase activity"/>
    <property type="evidence" value="ECO:0007669"/>
    <property type="project" value="InterPro"/>
</dbReference>
<sequence length="337" mass="39338">MRSQIPVRQYRTQSTLAQESLCGTLSVMRYSFAAHLAKYGPSQARHQLPISLGRAQRYCDHFLRSHAENFTVSSLLLPRRLWKPFAAIYAYCRWADDLGDETGGGANSLQLLRWWRRELLDCYEGYAWHPVMIALQPVIREYQIPPQPFLDLLYAFEQDQLVTQYSTYDRLLEYCRYSANPVGHLILYLFRSFDPESAALSDSICTGLQLANFWQDVARDKAIGRIYLPEEDRQRFGYSEQDFREKRYNRAFVSLMRYQVERARELLYRGMPLVGRVPRDCAIEVDLFMRGGLAILKQIERIYYNVWAMRPEVSAFSKGWMLLGAVARRWSGRGFGG</sequence>
<dbReference type="SFLD" id="SFLDG01212">
    <property type="entry name" value="Phytoene_synthase_like"/>
    <property type="match status" value="1"/>
</dbReference>
<gene>
    <name evidence="1" type="ORF">GMBLW1_01010</name>
</gene>
<dbReference type="KEGG" id="tim:GMBLW1_01010"/>
<dbReference type="InterPro" id="IPR044843">
    <property type="entry name" value="Trans_IPPS_bact-type"/>
</dbReference>
<dbReference type="GO" id="GO:0051996">
    <property type="term" value="F:squalene synthase [NAD(P)H] activity"/>
    <property type="evidence" value="ECO:0007669"/>
    <property type="project" value="InterPro"/>
</dbReference>
<dbReference type="InParanoid" id="A0A6C2YRS0"/>